<protein>
    <submittedName>
        <fullName evidence="14">NADH-quinone oxidoreductase subunit I</fullName>
        <ecNumber evidence="14">1.6.5.11</ecNumber>
    </submittedName>
</protein>
<evidence type="ECO:0000313" key="14">
    <source>
        <dbReference type="EMBL" id="APW60448.1"/>
    </source>
</evidence>
<gene>
    <name evidence="14" type="primary">nuoI_2</name>
    <name evidence="14" type="ORF">BSF38_01916</name>
</gene>
<keyword evidence="3" id="KW-0874">Quinone</keyword>
<keyword evidence="11" id="KW-0472">Membrane</keyword>
<feature type="domain" description="4Fe-4S ferredoxin-type" evidence="13">
    <location>
        <begin position="130"/>
        <end position="159"/>
    </location>
</feature>
<dbReference type="PANTHER" id="PTHR10849:SF24">
    <property type="entry name" value="NADH-QUINONE OXIDOREDUCTASE SUBUNIT I 2"/>
    <property type="match status" value="1"/>
</dbReference>
<dbReference type="PROSITE" id="PS51379">
    <property type="entry name" value="4FE4S_FER_2"/>
    <property type="match status" value="2"/>
</dbReference>
<dbReference type="Pfam" id="PF12838">
    <property type="entry name" value="Fer4_7"/>
    <property type="match status" value="1"/>
</dbReference>
<dbReference type="GO" id="GO:0048038">
    <property type="term" value="F:quinone binding"/>
    <property type="evidence" value="ECO:0007669"/>
    <property type="project" value="UniProtKB-KW"/>
</dbReference>
<feature type="region of interest" description="Disordered" evidence="12">
    <location>
        <begin position="191"/>
        <end position="236"/>
    </location>
</feature>
<dbReference type="STRING" id="1387353.BSF38_01916"/>
<dbReference type="Proteomes" id="UP000186309">
    <property type="component" value="Chromosome"/>
</dbReference>
<dbReference type="InterPro" id="IPR017896">
    <property type="entry name" value="4Fe4S_Fe-S-bd"/>
</dbReference>
<evidence type="ECO:0000256" key="1">
    <source>
        <dbReference type="ARBA" id="ARBA00022475"/>
    </source>
</evidence>
<dbReference type="KEGG" id="pbor:BSF38_01916"/>
<feature type="domain" description="4Fe-4S ferredoxin-type" evidence="13">
    <location>
        <begin position="85"/>
        <end position="118"/>
    </location>
</feature>
<evidence type="ECO:0000256" key="11">
    <source>
        <dbReference type="ARBA" id="ARBA00023136"/>
    </source>
</evidence>
<keyword evidence="10" id="KW-0830">Ubiquinone</keyword>
<dbReference type="GO" id="GO:0051539">
    <property type="term" value="F:4 iron, 4 sulfur cluster binding"/>
    <property type="evidence" value="ECO:0007669"/>
    <property type="project" value="UniProtKB-KW"/>
</dbReference>
<keyword evidence="5" id="KW-0677">Repeat</keyword>
<evidence type="ECO:0000256" key="3">
    <source>
        <dbReference type="ARBA" id="ARBA00022719"/>
    </source>
</evidence>
<dbReference type="InterPro" id="IPR017900">
    <property type="entry name" value="4Fe4S_Fe_S_CS"/>
</dbReference>
<evidence type="ECO:0000256" key="7">
    <source>
        <dbReference type="ARBA" id="ARBA00023004"/>
    </source>
</evidence>
<feature type="compositionally biased region" description="Low complexity" evidence="12">
    <location>
        <begin position="215"/>
        <end position="236"/>
    </location>
</feature>
<evidence type="ECO:0000313" key="15">
    <source>
        <dbReference type="Proteomes" id="UP000186309"/>
    </source>
</evidence>
<keyword evidence="7" id="KW-0408">Iron</keyword>
<keyword evidence="9" id="KW-0520">NAD</keyword>
<reference evidence="15" key="1">
    <citation type="submission" date="2016-12" db="EMBL/GenBank/DDBJ databases">
        <title>Comparative genomics of four Isosphaeraceae planctomycetes: a common pool of plasmids and glycoside hydrolase genes.</title>
        <authorList>
            <person name="Ivanova A."/>
        </authorList>
    </citation>
    <scope>NUCLEOTIDE SEQUENCE [LARGE SCALE GENOMIC DNA]</scope>
    <source>
        <strain evidence="15">PX4</strain>
    </source>
</reference>
<dbReference type="GO" id="GO:0016651">
    <property type="term" value="F:oxidoreductase activity, acting on NAD(P)H"/>
    <property type="evidence" value="ECO:0007669"/>
    <property type="project" value="InterPro"/>
</dbReference>
<evidence type="ECO:0000256" key="5">
    <source>
        <dbReference type="ARBA" id="ARBA00022737"/>
    </source>
</evidence>
<dbReference type="AlphaFoldDB" id="A0A1U7CNF5"/>
<dbReference type="InterPro" id="IPR010226">
    <property type="entry name" value="NADH_quinone_OxRdtase_chainI"/>
</dbReference>
<evidence type="ECO:0000256" key="12">
    <source>
        <dbReference type="SAM" id="MobiDB-lite"/>
    </source>
</evidence>
<evidence type="ECO:0000256" key="6">
    <source>
        <dbReference type="ARBA" id="ARBA00022967"/>
    </source>
</evidence>
<sequence length="236" mass="26644">MGMGQGVIRGHLITLRRFLLTFWRDARTGGAFKRRGGGHQVLDFFRKPGRGNEPTVLQDSKTDGLFTVEYPDERLPVYERFRVLPVLVYDTEDGNVRCTSCNICAKVCPPQCIWMTQAKSPKGTVVPLPEDFYIDMDVCMNCGLCSEYCPFDAIKMDQNFELSNYERHQTHIYSLQDLLVSSEYYSKTHPDAWQSSEETVERGKVAKKKDQRLQKALGATKPAPAAAKPAAQPAKV</sequence>
<accession>A0A1U7CNF5</accession>
<proteinExistence type="predicted"/>
<dbReference type="EMBL" id="CP019082">
    <property type="protein sequence ID" value="APW60448.1"/>
    <property type="molecule type" value="Genomic_DNA"/>
</dbReference>
<keyword evidence="2" id="KW-0004">4Fe-4S</keyword>
<dbReference type="PANTHER" id="PTHR10849">
    <property type="entry name" value="NADH DEHYDROGENASE UBIQUINONE IRON-SULFUR PROTEIN 8, MITOCHONDRIAL"/>
    <property type="match status" value="1"/>
</dbReference>
<organism evidence="14 15">
    <name type="scientific">Paludisphaera borealis</name>
    <dbReference type="NCBI Taxonomy" id="1387353"/>
    <lineage>
        <taxon>Bacteria</taxon>
        <taxon>Pseudomonadati</taxon>
        <taxon>Planctomycetota</taxon>
        <taxon>Planctomycetia</taxon>
        <taxon>Isosphaerales</taxon>
        <taxon>Isosphaeraceae</taxon>
        <taxon>Paludisphaera</taxon>
    </lineage>
</organism>
<keyword evidence="15" id="KW-1185">Reference proteome</keyword>
<evidence type="ECO:0000256" key="10">
    <source>
        <dbReference type="ARBA" id="ARBA00023075"/>
    </source>
</evidence>
<name>A0A1U7CNF5_9BACT</name>
<keyword evidence="14" id="KW-0560">Oxidoreductase</keyword>
<dbReference type="GO" id="GO:0046872">
    <property type="term" value="F:metal ion binding"/>
    <property type="evidence" value="ECO:0007669"/>
    <property type="project" value="UniProtKB-KW"/>
</dbReference>
<dbReference type="Gene3D" id="3.30.70.3270">
    <property type="match status" value="1"/>
</dbReference>
<keyword evidence="6" id="KW-1278">Translocase</keyword>
<keyword evidence="4" id="KW-0479">Metal-binding</keyword>
<keyword evidence="8" id="KW-0411">Iron-sulfur</keyword>
<evidence type="ECO:0000256" key="9">
    <source>
        <dbReference type="ARBA" id="ARBA00023027"/>
    </source>
</evidence>
<dbReference type="RefSeq" id="WP_076345094.1">
    <property type="nucleotide sequence ID" value="NZ_CP019082.1"/>
</dbReference>
<dbReference type="OrthoDB" id="9798098at2"/>
<evidence type="ECO:0000256" key="8">
    <source>
        <dbReference type="ARBA" id="ARBA00023014"/>
    </source>
</evidence>
<evidence type="ECO:0000259" key="13">
    <source>
        <dbReference type="PROSITE" id="PS51379"/>
    </source>
</evidence>
<dbReference type="EC" id="1.6.5.11" evidence="14"/>
<evidence type="ECO:0000256" key="4">
    <source>
        <dbReference type="ARBA" id="ARBA00022723"/>
    </source>
</evidence>
<keyword evidence="1" id="KW-1003">Cell membrane</keyword>
<evidence type="ECO:0000256" key="2">
    <source>
        <dbReference type="ARBA" id="ARBA00022485"/>
    </source>
</evidence>
<dbReference type="PROSITE" id="PS00198">
    <property type="entry name" value="4FE4S_FER_1"/>
    <property type="match status" value="1"/>
</dbReference>
<dbReference type="SUPFAM" id="SSF54862">
    <property type="entry name" value="4Fe-4S ferredoxins"/>
    <property type="match status" value="1"/>
</dbReference>
<dbReference type="GO" id="GO:0016020">
    <property type="term" value="C:membrane"/>
    <property type="evidence" value="ECO:0007669"/>
    <property type="project" value="InterPro"/>
</dbReference>